<organism evidence="2 3">
    <name type="scientific">Pleurodeles waltl</name>
    <name type="common">Iberian ribbed newt</name>
    <dbReference type="NCBI Taxonomy" id="8319"/>
    <lineage>
        <taxon>Eukaryota</taxon>
        <taxon>Metazoa</taxon>
        <taxon>Chordata</taxon>
        <taxon>Craniata</taxon>
        <taxon>Vertebrata</taxon>
        <taxon>Euteleostomi</taxon>
        <taxon>Amphibia</taxon>
        <taxon>Batrachia</taxon>
        <taxon>Caudata</taxon>
        <taxon>Salamandroidea</taxon>
        <taxon>Salamandridae</taxon>
        <taxon>Pleurodelinae</taxon>
        <taxon>Pleurodeles</taxon>
    </lineage>
</organism>
<sequence length="131" mass="13997">MRRQLRSPGCGEVYSILDALLALVSSEADQRSLGRQEEEGPMWKNAEPAQPTGRPGPIQGAVTGLFPAMMLAPAPEPGTRPHTKISLPAGCPAGPGQKEGCRLCVAHRKDQLRQSQDSYELVNTPGRGSKP</sequence>
<evidence type="ECO:0000313" key="2">
    <source>
        <dbReference type="EMBL" id="KAJ1126946.1"/>
    </source>
</evidence>
<gene>
    <name evidence="2" type="ORF">NDU88_005352</name>
</gene>
<feature type="compositionally biased region" description="Basic and acidic residues" evidence="1">
    <location>
        <begin position="28"/>
        <end position="38"/>
    </location>
</feature>
<keyword evidence="3" id="KW-1185">Reference proteome</keyword>
<protein>
    <submittedName>
        <fullName evidence="2">Uncharacterized protein</fullName>
    </submittedName>
</protein>
<accession>A0AAV7PFH1</accession>
<feature type="region of interest" description="Disordered" evidence="1">
    <location>
        <begin position="28"/>
        <end position="92"/>
    </location>
</feature>
<dbReference type="AlphaFoldDB" id="A0AAV7PFH1"/>
<evidence type="ECO:0000256" key="1">
    <source>
        <dbReference type="SAM" id="MobiDB-lite"/>
    </source>
</evidence>
<comment type="caution">
    <text evidence="2">The sequence shown here is derived from an EMBL/GenBank/DDBJ whole genome shotgun (WGS) entry which is preliminary data.</text>
</comment>
<dbReference type="EMBL" id="JANPWB010000011">
    <property type="protein sequence ID" value="KAJ1126946.1"/>
    <property type="molecule type" value="Genomic_DNA"/>
</dbReference>
<reference evidence="2" key="1">
    <citation type="journal article" date="2022" name="bioRxiv">
        <title>Sequencing and chromosome-scale assembly of the giantPleurodeles waltlgenome.</title>
        <authorList>
            <person name="Brown T."/>
            <person name="Elewa A."/>
            <person name="Iarovenko S."/>
            <person name="Subramanian E."/>
            <person name="Araus A.J."/>
            <person name="Petzold A."/>
            <person name="Susuki M."/>
            <person name="Suzuki K.-i.T."/>
            <person name="Hayashi T."/>
            <person name="Toyoda A."/>
            <person name="Oliveira C."/>
            <person name="Osipova E."/>
            <person name="Leigh N.D."/>
            <person name="Simon A."/>
            <person name="Yun M.H."/>
        </authorList>
    </citation>
    <scope>NUCLEOTIDE SEQUENCE</scope>
    <source>
        <strain evidence="2">20211129_DDA</strain>
        <tissue evidence="2">Liver</tissue>
    </source>
</reference>
<evidence type="ECO:0000313" key="3">
    <source>
        <dbReference type="Proteomes" id="UP001066276"/>
    </source>
</evidence>
<dbReference type="Proteomes" id="UP001066276">
    <property type="component" value="Chromosome 7"/>
</dbReference>
<name>A0AAV7PFH1_PLEWA</name>
<proteinExistence type="predicted"/>